<organism evidence="2">
    <name type="scientific">Chromera velia CCMP2878</name>
    <dbReference type="NCBI Taxonomy" id="1169474"/>
    <lineage>
        <taxon>Eukaryota</taxon>
        <taxon>Sar</taxon>
        <taxon>Alveolata</taxon>
        <taxon>Colpodellida</taxon>
        <taxon>Chromeraceae</taxon>
        <taxon>Chromera</taxon>
    </lineage>
</organism>
<protein>
    <recommendedName>
        <fullName evidence="1">NB-ARC domain-containing protein</fullName>
    </recommendedName>
</protein>
<proteinExistence type="predicted"/>
<dbReference type="EMBL" id="CDMZ01000369">
    <property type="protein sequence ID" value="CUC09195.1"/>
    <property type="molecule type" value="Genomic_DNA"/>
</dbReference>
<feature type="domain" description="NB-ARC" evidence="1">
    <location>
        <begin position="228"/>
        <end position="364"/>
    </location>
</feature>
<dbReference type="Gene3D" id="3.40.50.300">
    <property type="entry name" value="P-loop containing nucleotide triphosphate hydrolases"/>
    <property type="match status" value="1"/>
</dbReference>
<dbReference type="PhylomeDB" id="A0A0K6S6C6"/>
<name>A0A0K6S6C6_9ALVE</name>
<dbReference type="AlphaFoldDB" id="A0A0K6S6C6"/>
<dbReference type="GO" id="GO:0043531">
    <property type="term" value="F:ADP binding"/>
    <property type="evidence" value="ECO:0007669"/>
    <property type="project" value="InterPro"/>
</dbReference>
<sequence length="372" mass="41379">MGEQQDVPERLQQLLNESKVPPEWHATASRSLEIAEMYAETGIEDYRAKKETRLFVCDADKVLSSRQSTDGMRATPYGSVREDDIRRSDIKTSEGGRRLKERLNDKGSLVTDGQSNLWAFGFLFKNDATGVSSLGAEVFDQLAKSLPAFIIVVSAEGEIKLFAGHAEPIAWLKSERDERALQLPLRYPPSLKVSNGDRHEDLFLGRAGDLKDLLSWICPGKGEGSEREAEPEPYIVVSGVEGVGKSCLVCEALHRCYAPLTKIWLDASSREALDKTVKEVCTDLKQAGVSIENEGDHRRQLHDWLDSNSSWVLVLDGLGDKELIWESGESKRHLVPKNHKGTVIFTTRIEGFMGFPLSKEITLRALQIADAA</sequence>
<dbReference type="VEuPathDB" id="CryptoDB:Cvel_16992"/>
<gene>
    <name evidence="2" type="ORF">Cvel_16992.t1.CR2</name>
</gene>
<dbReference type="SUPFAM" id="SSF52540">
    <property type="entry name" value="P-loop containing nucleoside triphosphate hydrolases"/>
    <property type="match status" value="1"/>
</dbReference>
<dbReference type="Pfam" id="PF00931">
    <property type="entry name" value="NB-ARC"/>
    <property type="match status" value="1"/>
</dbReference>
<evidence type="ECO:0000313" key="2">
    <source>
        <dbReference type="EMBL" id="CUC09195.1"/>
    </source>
</evidence>
<accession>A0A0K6S6C6</accession>
<evidence type="ECO:0000259" key="1">
    <source>
        <dbReference type="Pfam" id="PF00931"/>
    </source>
</evidence>
<dbReference type="InterPro" id="IPR002182">
    <property type="entry name" value="NB-ARC"/>
</dbReference>
<dbReference type="InterPro" id="IPR027417">
    <property type="entry name" value="P-loop_NTPase"/>
</dbReference>
<reference evidence="2" key="1">
    <citation type="submission" date="2014-11" db="EMBL/GenBank/DDBJ databases">
        <title>Molecular phylogeny of cliff fern family Woodsiaceae with morphological implications.</title>
        <authorList>
            <person name="Shao Y.-Z."/>
            <person name="Wei R."/>
            <person name="Zhang X.-C."/>
        </authorList>
    </citation>
    <scope>NUCLEOTIDE SEQUENCE</scope>
</reference>